<keyword evidence="8" id="KW-0132">Cell division</keyword>
<dbReference type="Proteomes" id="UP000062475">
    <property type="component" value="Chromosome"/>
</dbReference>
<dbReference type="PATRIC" id="fig|43687.5.peg.2203"/>
<evidence type="ECO:0000256" key="2">
    <source>
        <dbReference type="ARBA" id="ARBA00022705"/>
    </source>
</evidence>
<organism evidence="7 13">
    <name type="scientific">Metallosphaera sedula</name>
    <dbReference type="NCBI Taxonomy" id="43687"/>
    <lineage>
        <taxon>Archaea</taxon>
        <taxon>Thermoproteota</taxon>
        <taxon>Thermoprotei</taxon>
        <taxon>Sulfolobales</taxon>
        <taxon>Sulfolobaceae</taxon>
        <taxon>Metallosphaera</taxon>
    </lineage>
</organism>
<dbReference type="Gene3D" id="1.10.8.60">
    <property type="match status" value="1"/>
</dbReference>
<keyword evidence="3 5" id="KW-0547">Nucleotide-binding</keyword>
<evidence type="ECO:0000313" key="14">
    <source>
        <dbReference type="Proteomes" id="UP000056255"/>
    </source>
</evidence>
<dbReference type="NCBIfam" id="TIGR02928">
    <property type="entry name" value="orc1/cdc6 family replication initiation protein"/>
    <property type="match status" value="1"/>
</dbReference>
<gene>
    <name evidence="7" type="ORF">HA72_2046</name>
    <name evidence="8" type="ORF">MsedA_2096</name>
    <name evidence="9" type="ORF">MsedB_2098</name>
    <name evidence="10" type="ORF">MsedC_2096</name>
    <name evidence="11" type="ORF">MsedD_2097</name>
    <name evidence="12" type="ORF">MsedE_2098</name>
</gene>
<dbReference type="InterPro" id="IPR055237">
    <property type="entry name" value="Cdc6_lid"/>
</dbReference>
<dbReference type="CDD" id="cd08768">
    <property type="entry name" value="Cdc6_C"/>
    <property type="match status" value="1"/>
</dbReference>
<dbReference type="GO" id="GO:0051301">
    <property type="term" value="P:cell division"/>
    <property type="evidence" value="ECO:0007669"/>
    <property type="project" value="UniProtKB-KW"/>
</dbReference>
<dbReference type="Pfam" id="PF13401">
    <property type="entry name" value="AAA_22"/>
    <property type="match status" value="1"/>
</dbReference>
<evidence type="ECO:0000313" key="15">
    <source>
        <dbReference type="Proteomes" id="UP000061362"/>
    </source>
</evidence>
<dbReference type="EMBL" id="CP012175">
    <property type="protein sequence ID" value="AKV81721.1"/>
    <property type="molecule type" value="Genomic_DNA"/>
</dbReference>
<dbReference type="SUPFAM" id="SSF52540">
    <property type="entry name" value="P-loop containing nucleoside triphosphate hydrolases"/>
    <property type="match status" value="1"/>
</dbReference>
<reference evidence="7 13" key="1">
    <citation type="journal article" date="2014" name="J. Bacteriol.">
        <title>Role of an Archaeal PitA Transporter in the Copper and Arsenic Resistance of Metallosphaera sedula, an Extreme Thermoacidophile.</title>
        <authorList>
            <person name="McCarthy S."/>
            <person name="Ai C."/>
            <person name="Wheaton G."/>
            <person name="Tevatia R."/>
            <person name="Eckrich V."/>
            <person name="Kelly R."/>
            <person name="Blum P."/>
        </authorList>
    </citation>
    <scope>NUCLEOTIDE SEQUENCE [LARGE SCALE GENOMIC DNA]</scope>
    <source>
        <strain evidence="7 13">CuR1</strain>
    </source>
</reference>
<dbReference type="EMBL" id="CP012173">
    <property type="protein sequence ID" value="AKV77226.1"/>
    <property type="molecule type" value="Genomic_DNA"/>
</dbReference>
<dbReference type="Proteomes" id="UP000062398">
    <property type="component" value="Chromosome"/>
</dbReference>
<evidence type="ECO:0000313" key="13">
    <source>
        <dbReference type="Proteomes" id="UP000029084"/>
    </source>
</evidence>
<dbReference type="Proteomes" id="UP000068832">
    <property type="component" value="Chromosome"/>
</dbReference>
<dbReference type="AlphaFoldDB" id="A0A088E6W1"/>
<dbReference type="Proteomes" id="UP000029084">
    <property type="component" value="Chromosome"/>
</dbReference>
<evidence type="ECO:0000256" key="5">
    <source>
        <dbReference type="HAMAP-Rule" id="MF_01407"/>
    </source>
</evidence>
<dbReference type="InterPro" id="IPR050311">
    <property type="entry name" value="ORC1/CDC6"/>
</dbReference>
<comment type="function">
    <text evidence="5">Involved in regulation of DNA replication.</text>
</comment>
<evidence type="ECO:0000256" key="4">
    <source>
        <dbReference type="ARBA" id="ARBA00022840"/>
    </source>
</evidence>
<dbReference type="OMA" id="YLFYENE"/>
<reference evidence="15 16" key="2">
    <citation type="journal article" date="2015" name="Genome Announc.">
        <title>Complete Genome Sequences of Evolved Arsenate-Resistant Metallosphaera sedula Strains.</title>
        <authorList>
            <person name="Ai C."/>
            <person name="McCarthy S."/>
            <person name="Schackwitz W."/>
            <person name="Martin J."/>
            <person name="Lipzen A."/>
            <person name="Blum P."/>
        </authorList>
    </citation>
    <scope>NUCLEOTIDE SEQUENCE [LARGE SCALE GENOMIC DNA]</scope>
    <source>
        <strain evidence="10 16">ARS120-1</strain>
        <strain evidence="11 15">ARS120-2</strain>
        <strain evidence="8 18">ARS50-1</strain>
        <strain evidence="9 17">ARS50-2</strain>
    </source>
</reference>
<dbReference type="SUPFAM" id="SSF46785">
    <property type="entry name" value="Winged helix' DNA-binding domain"/>
    <property type="match status" value="1"/>
</dbReference>
<evidence type="ECO:0000313" key="8">
    <source>
        <dbReference type="EMBL" id="AKV74988.1"/>
    </source>
</evidence>
<feature type="binding site" evidence="5">
    <location>
        <position position="230"/>
    </location>
    <ligand>
        <name>ATP</name>
        <dbReference type="ChEBI" id="CHEBI:30616"/>
    </ligand>
</feature>
<dbReference type="EMBL" id="CP012172">
    <property type="protein sequence ID" value="AKV74988.1"/>
    <property type="molecule type" value="Genomic_DNA"/>
</dbReference>
<evidence type="ECO:0000313" key="18">
    <source>
        <dbReference type="Proteomes" id="UP000068832"/>
    </source>
</evidence>
<evidence type="ECO:0000313" key="11">
    <source>
        <dbReference type="EMBL" id="AKV81721.1"/>
    </source>
</evidence>
<evidence type="ECO:0000313" key="10">
    <source>
        <dbReference type="EMBL" id="AKV79476.1"/>
    </source>
</evidence>
<evidence type="ECO:0000313" key="7">
    <source>
        <dbReference type="EMBL" id="AIM28169.1"/>
    </source>
</evidence>
<evidence type="ECO:0000256" key="3">
    <source>
        <dbReference type="ARBA" id="ARBA00022741"/>
    </source>
</evidence>
<evidence type="ECO:0000313" key="12">
    <source>
        <dbReference type="EMBL" id="AKV83953.1"/>
    </source>
</evidence>
<keyword evidence="4 5" id="KW-0067">ATP-binding</keyword>
<feature type="binding site" evidence="5">
    <location>
        <position position="218"/>
    </location>
    <ligand>
        <name>ATP</name>
        <dbReference type="ChEBI" id="CHEBI:30616"/>
    </ligand>
</feature>
<feature type="domain" description="Cdc6 C-terminal" evidence="6">
    <location>
        <begin position="318"/>
        <end position="402"/>
    </location>
</feature>
<dbReference type="Proteomes" id="UP000056255">
    <property type="component" value="Chromosome"/>
</dbReference>
<dbReference type="GO" id="GO:0016887">
    <property type="term" value="F:ATP hydrolysis activity"/>
    <property type="evidence" value="ECO:0007669"/>
    <property type="project" value="InterPro"/>
</dbReference>
<protein>
    <recommendedName>
        <fullName evidence="5">ORC1-type DNA replication protein</fullName>
    </recommendedName>
</protein>
<name>A0A088E6W1_9CREN</name>
<dbReference type="GO" id="GO:0005524">
    <property type="term" value="F:ATP binding"/>
    <property type="evidence" value="ECO:0007669"/>
    <property type="project" value="UniProtKB-UniRule"/>
</dbReference>
<dbReference type="GeneID" id="91756581"/>
<dbReference type="GO" id="GO:0006260">
    <property type="term" value="P:DNA replication"/>
    <property type="evidence" value="ECO:0007669"/>
    <property type="project" value="UniProtKB-UniRule"/>
</dbReference>
<dbReference type="OrthoDB" id="195574at2157"/>
<dbReference type="EMBL" id="CP008822">
    <property type="protein sequence ID" value="AIM28169.1"/>
    <property type="molecule type" value="Genomic_DNA"/>
</dbReference>
<dbReference type="NCBIfam" id="NF001623">
    <property type="entry name" value="PRK00411.1-1"/>
    <property type="match status" value="1"/>
</dbReference>
<evidence type="ECO:0000259" key="6">
    <source>
        <dbReference type="SMART" id="SM01074"/>
    </source>
</evidence>
<dbReference type="Gene3D" id="1.10.10.10">
    <property type="entry name" value="Winged helix-like DNA-binding domain superfamily/Winged helix DNA-binding domain"/>
    <property type="match status" value="1"/>
</dbReference>
<dbReference type="HAMAP" id="MF_01407">
    <property type="entry name" value="ORC1_type_DNA_replic_protein"/>
    <property type="match status" value="1"/>
</dbReference>
<dbReference type="InterPro" id="IPR027417">
    <property type="entry name" value="P-loop_NTPase"/>
</dbReference>
<dbReference type="InterPro" id="IPR015163">
    <property type="entry name" value="Cdc6_C"/>
</dbReference>
<dbReference type="EMBL" id="CP012174">
    <property type="protein sequence ID" value="AKV79476.1"/>
    <property type="molecule type" value="Genomic_DNA"/>
</dbReference>
<evidence type="ECO:0000256" key="1">
    <source>
        <dbReference type="ARBA" id="ARBA00006184"/>
    </source>
</evidence>
<evidence type="ECO:0000313" key="9">
    <source>
        <dbReference type="EMBL" id="AKV77226.1"/>
    </source>
</evidence>
<keyword evidence="8" id="KW-0131">Cell cycle</keyword>
<keyword evidence="2 5" id="KW-0235">DNA replication</keyword>
<dbReference type="Pfam" id="PF22703">
    <property type="entry name" value="Cdc6_lid"/>
    <property type="match status" value="1"/>
</dbReference>
<dbReference type="Pfam" id="PF09079">
    <property type="entry name" value="WHD_Cdc6"/>
    <property type="match status" value="1"/>
</dbReference>
<accession>A0A088E6W1</accession>
<evidence type="ECO:0000313" key="16">
    <source>
        <dbReference type="Proteomes" id="UP000062398"/>
    </source>
</evidence>
<dbReference type="EMBL" id="CP012176">
    <property type="protein sequence ID" value="AKV83953.1"/>
    <property type="molecule type" value="Genomic_DNA"/>
</dbReference>
<dbReference type="InterPro" id="IPR014277">
    <property type="entry name" value="Orc1/Cdc6_arc"/>
</dbReference>
<dbReference type="RefSeq" id="WP_012021973.1">
    <property type="nucleotide sequence ID" value="NZ_AP019770.1"/>
</dbReference>
<dbReference type="Gene3D" id="3.40.50.300">
    <property type="entry name" value="P-loop containing nucleotide triphosphate hydrolases"/>
    <property type="match status" value="1"/>
</dbReference>
<dbReference type="InterPro" id="IPR049945">
    <property type="entry name" value="AAA_22"/>
</dbReference>
<dbReference type="PANTHER" id="PTHR10763">
    <property type="entry name" value="CELL DIVISION CONTROL PROTEIN 6-RELATED"/>
    <property type="match status" value="1"/>
</dbReference>
<sequence length="417" mass="47716">MKVTTNLEDIIESGLSGSTIFKQQKVLSPDHIPSRLPHREEKIKELSLAFRELTTNMGSTSVRVVVSGPTGTGKTVTTKSFGEALKKRLNERGLRLEYIHANCHSQRTLYLLTMEIASHLKLPIPVRGLSSQEAFKIIHDYLVKRNIHLILTLDEFDYLINTSSYEDIYFLVRLYDELSSASRHISYIFIMRDEQNLYTLDRSIRDHILRNVIRLEPYKSNELKDILMDRVNEAFYPNVVPDETVEYISNLYGHDKGGSGNARLAIEALEVAGKIAEARNSPLVLIEHVKEANSRINVEAGEILDEIPLLDLHLLIMLKALINLHNRLKVDSVPIGKLEKEYAELCAELGEEPRRHTQIYEYVRRMKLMGILETQQSGKGMRGRTTLISLSVPITQDFEDLITKNLRMKLDNREEPV</sequence>
<dbReference type="InterPro" id="IPR036390">
    <property type="entry name" value="WH_DNA-bd_sf"/>
</dbReference>
<dbReference type="Proteomes" id="UP000061362">
    <property type="component" value="Chromosome"/>
</dbReference>
<evidence type="ECO:0000313" key="17">
    <source>
        <dbReference type="Proteomes" id="UP000062475"/>
    </source>
</evidence>
<proteinExistence type="inferred from homology"/>
<dbReference type="PANTHER" id="PTHR10763:SF31">
    <property type="entry name" value="ORC1-TYPE DNA REPLICATION PROTEIN 2"/>
    <property type="match status" value="1"/>
</dbReference>
<comment type="similarity">
    <text evidence="1 5">Belongs to the CDC6/cdc18 family.</text>
</comment>
<reference evidence="12 14" key="3">
    <citation type="submission" date="2015-07" db="EMBL/GenBank/DDBJ databases">
        <title>Physiological, transcriptional responses and genome re-sequencing of acid resistant extremely thermoacidophilic Metallosphaera sedula SARC-M1.</title>
        <authorList>
            <person name="Ai C."/>
            <person name="McCarthy S."/>
            <person name="Eckrich V."/>
            <person name="Rudrappa D."/>
            <person name="Qiu G."/>
            <person name="Blum P."/>
        </authorList>
    </citation>
    <scope>NUCLEOTIDE SEQUENCE [LARGE SCALE GENOMIC DNA]</scope>
    <source>
        <strain evidence="12 14">SARC-M1</strain>
    </source>
</reference>
<dbReference type="InterPro" id="IPR036388">
    <property type="entry name" value="WH-like_DNA-bd_sf"/>
</dbReference>
<feature type="binding site" evidence="5">
    <location>
        <begin position="72"/>
        <end position="76"/>
    </location>
    <ligand>
        <name>ATP</name>
        <dbReference type="ChEBI" id="CHEBI:30616"/>
    </ligand>
</feature>
<dbReference type="SMART" id="SM01074">
    <property type="entry name" value="Cdc6_C"/>
    <property type="match status" value="1"/>
</dbReference>